<evidence type="ECO:0000256" key="3">
    <source>
        <dbReference type="ARBA" id="ARBA00022723"/>
    </source>
</evidence>
<dbReference type="GO" id="GO:0005829">
    <property type="term" value="C:cytosol"/>
    <property type="evidence" value="ECO:0007669"/>
    <property type="project" value="TreeGrafter"/>
</dbReference>
<feature type="transmembrane region" description="Helical" evidence="9">
    <location>
        <begin position="243"/>
        <end position="270"/>
    </location>
</feature>
<proteinExistence type="predicted"/>
<keyword evidence="6 9" id="KW-1133">Transmembrane helix</keyword>
<dbReference type="SUPFAM" id="SSF57850">
    <property type="entry name" value="RING/U-box"/>
    <property type="match status" value="1"/>
</dbReference>
<dbReference type="Pfam" id="PF02845">
    <property type="entry name" value="CUE"/>
    <property type="match status" value="1"/>
</dbReference>
<dbReference type="GO" id="GO:0008270">
    <property type="term" value="F:zinc ion binding"/>
    <property type="evidence" value="ECO:0007669"/>
    <property type="project" value="UniProtKB-KW"/>
</dbReference>
<evidence type="ECO:0000259" key="11">
    <source>
        <dbReference type="PROSITE" id="PS51140"/>
    </source>
</evidence>
<dbReference type="GO" id="GO:0000151">
    <property type="term" value="C:ubiquitin ligase complex"/>
    <property type="evidence" value="ECO:0007669"/>
    <property type="project" value="TreeGrafter"/>
</dbReference>
<dbReference type="InterPro" id="IPR001841">
    <property type="entry name" value="Znf_RING"/>
</dbReference>
<organism evidence="13 14">
    <name type="scientific">Toxocara canis</name>
    <name type="common">Canine roundworm</name>
    <dbReference type="NCBI Taxonomy" id="6265"/>
    <lineage>
        <taxon>Eukaryota</taxon>
        <taxon>Metazoa</taxon>
        <taxon>Ecdysozoa</taxon>
        <taxon>Nematoda</taxon>
        <taxon>Chromadorea</taxon>
        <taxon>Rhabditida</taxon>
        <taxon>Spirurina</taxon>
        <taxon>Ascaridomorpha</taxon>
        <taxon>Ascaridoidea</taxon>
        <taxon>Toxocaridae</taxon>
        <taxon>Toxocara</taxon>
    </lineage>
</organism>
<feature type="transmembrane region" description="Helical" evidence="9">
    <location>
        <begin position="137"/>
        <end position="158"/>
    </location>
</feature>
<keyword evidence="2 9" id="KW-0812">Transmembrane</keyword>
<keyword evidence="4 8" id="KW-0863">Zinc-finger</keyword>
<keyword evidence="5" id="KW-0862">Zinc</keyword>
<reference evidence="12 13" key="2">
    <citation type="submission" date="2018-11" db="EMBL/GenBank/DDBJ databases">
        <authorList>
            <consortium name="Pathogen Informatics"/>
        </authorList>
    </citation>
    <scope>NUCLEOTIDE SEQUENCE [LARGE SCALE GENOMIC DNA]</scope>
</reference>
<dbReference type="CDD" id="cd14421">
    <property type="entry name" value="CUE_AMFR"/>
    <property type="match status" value="1"/>
</dbReference>
<dbReference type="GO" id="GO:0061630">
    <property type="term" value="F:ubiquitin protein ligase activity"/>
    <property type="evidence" value="ECO:0007669"/>
    <property type="project" value="TreeGrafter"/>
</dbReference>
<evidence type="ECO:0000313" key="12">
    <source>
        <dbReference type="EMBL" id="VDM23499.1"/>
    </source>
</evidence>
<dbReference type="InterPro" id="IPR003892">
    <property type="entry name" value="CUE"/>
</dbReference>
<gene>
    <name evidence="12" type="ORF">TCNE_LOCUS50</name>
</gene>
<evidence type="ECO:0000256" key="6">
    <source>
        <dbReference type="ARBA" id="ARBA00022989"/>
    </source>
</evidence>
<dbReference type="GO" id="GO:0030968">
    <property type="term" value="P:endoplasmic reticulum unfolded protein response"/>
    <property type="evidence" value="ECO:0007669"/>
    <property type="project" value="TreeGrafter"/>
</dbReference>
<sequence length="674" mass="76452">MYAKSVSQVQVIGEKYGLDTVGVQIVQIRRTSLRSLRANTETKEMPQIIFDPLGGLNSFVRQIPVPTLNSYIMLSVLLTFGSAYYMADLFHDNELNDMVAVRIHSVIPERFSAVGDFLASSVVFRQVYYSFLNPTSIWVSINAVCSLTAISGKILLYLTFGDLTVQECAMLRDRLCSLLLYKVLFLFGVLNSTAVEELVAWIVWFAVLTVFTILQLIAIQKIKYVSLFSFSFSASLPSCSLRFRVLAVGVISLCSASTLMFFTFFLFTFLPLSYCLFMFADISKLVFRGAYITCKSALLSQRIDGLLSRRTSVLVSYYLDLAYDVLIDCVEFLHYAHMLLYSQIVLSIACVALSMQLRSFYKSLSTRIARHLTHQRISAHIISHYREATKEELEALSDWCAICWEKMDSARCLPCAHYFHEWCLIGWLEQDSSCPTCRLMLPSSFNDDAFANAPRGPVTHFFYFDGPRIAEWLPSFSFEFTHGGIPRHFPRNERFVGSENSQLSSMAEQVREMFPQVDLNTIWDDLRMSGSMQATIENILEGRVPADQSDVQLDADNNVLFEEDSQPWELADRSAVPSRDLDWNTASTALTSRTVTNTGSRFSSHSQERQTILLKRRTALIERNRRSFLFHIPLSLYFINCKFTPTCGNISIFTEHRTSYCSVGDGEGAVISGM</sequence>
<dbReference type="GO" id="GO:0006511">
    <property type="term" value="P:ubiquitin-dependent protein catabolic process"/>
    <property type="evidence" value="ECO:0007669"/>
    <property type="project" value="TreeGrafter"/>
</dbReference>
<keyword evidence="13" id="KW-1185">Reference proteome</keyword>
<accession>A0A183TUY0</accession>
<keyword evidence="3" id="KW-0479">Metal-binding</keyword>
<evidence type="ECO:0000256" key="7">
    <source>
        <dbReference type="ARBA" id="ARBA00023136"/>
    </source>
</evidence>
<dbReference type="AlphaFoldDB" id="A0A183TUY0"/>
<name>A0A183TUY0_TOXCA</name>
<keyword evidence="7 9" id="KW-0472">Membrane</keyword>
<dbReference type="PROSITE" id="PS51140">
    <property type="entry name" value="CUE"/>
    <property type="match status" value="1"/>
</dbReference>
<evidence type="ECO:0000256" key="9">
    <source>
        <dbReference type="SAM" id="Phobius"/>
    </source>
</evidence>
<dbReference type="GO" id="GO:0070936">
    <property type="term" value="P:protein K48-linked ubiquitination"/>
    <property type="evidence" value="ECO:0007669"/>
    <property type="project" value="TreeGrafter"/>
</dbReference>
<dbReference type="Gene3D" id="3.30.40.10">
    <property type="entry name" value="Zinc/RING finger domain, C3HC4 (zinc finger)"/>
    <property type="match status" value="1"/>
</dbReference>
<feature type="transmembrane region" description="Helical" evidence="9">
    <location>
        <begin position="68"/>
        <end position="87"/>
    </location>
</feature>
<evidence type="ECO:0000259" key="10">
    <source>
        <dbReference type="PROSITE" id="PS50089"/>
    </source>
</evidence>
<evidence type="ECO:0000256" key="2">
    <source>
        <dbReference type="ARBA" id="ARBA00022692"/>
    </source>
</evidence>
<dbReference type="GO" id="GO:0005783">
    <property type="term" value="C:endoplasmic reticulum"/>
    <property type="evidence" value="ECO:0007669"/>
    <property type="project" value="TreeGrafter"/>
</dbReference>
<dbReference type="SMART" id="SM00546">
    <property type="entry name" value="CUE"/>
    <property type="match status" value="1"/>
</dbReference>
<evidence type="ECO:0000313" key="14">
    <source>
        <dbReference type="WBParaSite" id="TCNE_0000004901-mRNA-1"/>
    </source>
</evidence>
<dbReference type="Pfam" id="PF13639">
    <property type="entry name" value="zf-RING_2"/>
    <property type="match status" value="1"/>
</dbReference>
<dbReference type="PROSITE" id="PS50089">
    <property type="entry name" value="ZF_RING_2"/>
    <property type="match status" value="1"/>
</dbReference>
<comment type="subcellular location">
    <subcellularLocation>
        <location evidence="1">Membrane</location>
        <topology evidence="1">Multi-pass membrane protein</topology>
    </subcellularLocation>
</comment>
<dbReference type="Proteomes" id="UP000050794">
    <property type="component" value="Unassembled WGS sequence"/>
</dbReference>
<evidence type="ECO:0000256" key="5">
    <source>
        <dbReference type="ARBA" id="ARBA00022833"/>
    </source>
</evidence>
<dbReference type="Gene3D" id="1.10.8.10">
    <property type="entry name" value="DNA helicase RuvA subunit, C-terminal domain"/>
    <property type="match status" value="1"/>
</dbReference>
<dbReference type="PANTHER" id="PTHR15067">
    <property type="entry name" value="E3 UBIQUITIN-PROTEIN LIGASE RNF8"/>
    <property type="match status" value="1"/>
</dbReference>
<dbReference type="EMBL" id="UYWY01000017">
    <property type="protein sequence ID" value="VDM23499.1"/>
    <property type="molecule type" value="Genomic_DNA"/>
</dbReference>
<feature type="transmembrane region" description="Helical" evidence="9">
    <location>
        <begin position="201"/>
        <end position="222"/>
    </location>
</feature>
<dbReference type="InterPro" id="IPR013083">
    <property type="entry name" value="Znf_RING/FYVE/PHD"/>
</dbReference>
<dbReference type="GO" id="GO:0043130">
    <property type="term" value="F:ubiquitin binding"/>
    <property type="evidence" value="ECO:0007669"/>
    <property type="project" value="InterPro"/>
</dbReference>
<dbReference type="PANTHER" id="PTHR15067:SF5">
    <property type="entry name" value="E3 UBIQUITIN-PROTEIN LIGASE AMFR"/>
    <property type="match status" value="1"/>
</dbReference>
<feature type="domain" description="CUE" evidence="11">
    <location>
        <begin position="502"/>
        <end position="544"/>
    </location>
</feature>
<dbReference type="GO" id="GO:0016020">
    <property type="term" value="C:membrane"/>
    <property type="evidence" value="ECO:0007669"/>
    <property type="project" value="UniProtKB-SubCell"/>
</dbReference>
<evidence type="ECO:0000313" key="13">
    <source>
        <dbReference type="Proteomes" id="UP000050794"/>
    </source>
</evidence>
<feature type="domain" description="RING-type" evidence="10">
    <location>
        <begin position="400"/>
        <end position="438"/>
    </location>
</feature>
<feature type="transmembrane region" description="Helical" evidence="9">
    <location>
        <begin position="178"/>
        <end position="195"/>
    </location>
</feature>
<protein>
    <submittedName>
        <fullName evidence="14">RING-type domain-containing protein</fullName>
    </submittedName>
</protein>
<evidence type="ECO:0000256" key="8">
    <source>
        <dbReference type="PROSITE-ProRule" id="PRU00175"/>
    </source>
</evidence>
<dbReference type="CDD" id="cd16455">
    <property type="entry name" value="RING-H2_AMFR"/>
    <property type="match status" value="1"/>
</dbReference>
<reference evidence="14" key="1">
    <citation type="submission" date="2016-06" db="UniProtKB">
        <authorList>
            <consortium name="WormBaseParasite"/>
        </authorList>
    </citation>
    <scope>IDENTIFICATION</scope>
</reference>
<evidence type="ECO:0000256" key="1">
    <source>
        <dbReference type="ARBA" id="ARBA00004141"/>
    </source>
</evidence>
<dbReference type="SMART" id="SM00184">
    <property type="entry name" value="RING"/>
    <property type="match status" value="1"/>
</dbReference>
<evidence type="ECO:0000256" key="4">
    <source>
        <dbReference type="ARBA" id="ARBA00022771"/>
    </source>
</evidence>
<dbReference type="WBParaSite" id="TCNE_0000004901-mRNA-1">
    <property type="protein sequence ID" value="TCNE_0000004901-mRNA-1"/>
    <property type="gene ID" value="TCNE_0000004901"/>
</dbReference>